<keyword evidence="1" id="KW-1133">Transmembrane helix</keyword>
<feature type="transmembrane region" description="Helical" evidence="1">
    <location>
        <begin position="152"/>
        <end position="172"/>
    </location>
</feature>
<feature type="transmembrane region" description="Helical" evidence="1">
    <location>
        <begin position="59"/>
        <end position="79"/>
    </location>
</feature>
<reference evidence="2 3" key="1">
    <citation type="journal article" date="2005" name="Int. J. Syst. Evol. Microbiol.">
        <title>Bacillus cibi sp. nov., isolated from jeotgal, a traditional Korean fermented seafood.</title>
        <authorList>
            <person name="Yoon J.H."/>
            <person name="Lee C.H."/>
            <person name="Oh T.K."/>
        </authorList>
    </citation>
    <scope>NUCLEOTIDE SEQUENCE [LARGE SCALE GENOMIC DNA]</scope>
    <source>
        <strain evidence="2 3">DSM 16189</strain>
    </source>
</reference>
<proteinExistence type="predicted"/>
<dbReference type="EMBL" id="JNVC02000001">
    <property type="protein sequence ID" value="KEZ53647.1"/>
    <property type="molecule type" value="Genomic_DNA"/>
</dbReference>
<comment type="caution">
    <text evidence="2">The sequence shown here is derived from an EMBL/GenBank/DDBJ whole genome shotgun (WGS) entry which is preliminary data.</text>
</comment>
<evidence type="ECO:0000256" key="1">
    <source>
        <dbReference type="SAM" id="Phobius"/>
    </source>
</evidence>
<evidence type="ECO:0000313" key="3">
    <source>
        <dbReference type="Proteomes" id="UP000028549"/>
    </source>
</evidence>
<accession>A0A084H235</accession>
<organism evidence="2 3">
    <name type="scientific">Metabacillus indicus</name>
    <name type="common">Bacillus indicus</name>
    <dbReference type="NCBI Taxonomy" id="246786"/>
    <lineage>
        <taxon>Bacteria</taxon>
        <taxon>Bacillati</taxon>
        <taxon>Bacillota</taxon>
        <taxon>Bacilli</taxon>
        <taxon>Bacillales</taxon>
        <taxon>Bacillaceae</taxon>
        <taxon>Metabacillus</taxon>
    </lineage>
</organism>
<feature type="transmembrane region" description="Helical" evidence="1">
    <location>
        <begin position="6"/>
        <end position="27"/>
    </location>
</feature>
<dbReference type="RefSeq" id="WP_029565250.1">
    <property type="nucleotide sequence ID" value="NZ_JNVC02000001.1"/>
</dbReference>
<gene>
    <name evidence="2" type="ORF">GS18_0201300</name>
</gene>
<dbReference type="STRING" id="246786.GS18_0201300"/>
<dbReference type="AlphaFoldDB" id="A0A084H235"/>
<evidence type="ECO:0000313" key="2">
    <source>
        <dbReference type="EMBL" id="KEZ53647.1"/>
    </source>
</evidence>
<keyword evidence="1" id="KW-0812">Transmembrane</keyword>
<protein>
    <submittedName>
        <fullName evidence="2">Membrane protein</fullName>
    </submittedName>
</protein>
<sequence length="183" mass="20626">MIGWLIIACEIGFWVFVLAGLAARYLLKKKKLGAFLLICTPVVDLVLLAATVLDLKNGATATMVHGIAAIYIGVSIAFGHSMIKWADRHFAYRFANGEKPPKKAKYGSEHAKREREGWLRHLLAWAIGAFFLGAIIFYINNGQQTEQLFRTLQIWTLVLGVDFLISFSYTLFPKKMETKGREM</sequence>
<feature type="transmembrane region" description="Helical" evidence="1">
    <location>
        <begin position="122"/>
        <end position="140"/>
    </location>
</feature>
<dbReference type="OrthoDB" id="2082317at2"/>
<keyword evidence="1" id="KW-0472">Membrane</keyword>
<dbReference type="Proteomes" id="UP000028549">
    <property type="component" value="Unassembled WGS sequence"/>
</dbReference>
<name>A0A084H235_METID</name>
<keyword evidence="3" id="KW-1185">Reference proteome</keyword>
<feature type="transmembrane region" description="Helical" evidence="1">
    <location>
        <begin position="34"/>
        <end position="53"/>
    </location>
</feature>